<dbReference type="InterPro" id="IPR013587">
    <property type="entry name" value="Nitrate/nitrite_sensing"/>
</dbReference>
<evidence type="ECO:0000256" key="1">
    <source>
        <dbReference type="ARBA" id="ARBA00000085"/>
    </source>
</evidence>
<feature type="region of interest" description="Disordered" evidence="6">
    <location>
        <begin position="754"/>
        <end position="1007"/>
    </location>
</feature>
<evidence type="ECO:0000256" key="6">
    <source>
        <dbReference type="SAM" id="MobiDB-lite"/>
    </source>
</evidence>
<comment type="catalytic activity">
    <reaction evidence="1">
        <text>ATP + protein L-histidine = ADP + protein N-phospho-L-histidine.</text>
        <dbReference type="EC" id="2.7.13.3"/>
    </reaction>
</comment>
<dbReference type="SMART" id="SM00387">
    <property type="entry name" value="HATPase_c"/>
    <property type="match status" value="1"/>
</dbReference>
<evidence type="ECO:0000256" key="4">
    <source>
        <dbReference type="ARBA" id="ARBA00022679"/>
    </source>
</evidence>
<keyword evidence="4" id="KW-0808">Transferase</keyword>
<accession>A0A9X1SXU1</accession>
<dbReference type="Gene3D" id="3.30.565.10">
    <property type="entry name" value="Histidine kinase-like ATPase, C-terminal domain"/>
    <property type="match status" value="1"/>
</dbReference>
<dbReference type="InterPro" id="IPR003594">
    <property type="entry name" value="HATPase_dom"/>
</dbReference>
<feature type="compositionally biased region" description="Pro residues" evidence="6">
    <location>
        <begin position="804"/>
        <end position="815"/>
    </location>
</feature>
<dbReference type="RefSeq" id="WP_231449183.1">
    <property type="nucleotide sequence ID" value="NZ_JAJOMB010000029.1"/>
</dbReference>
<dbReference type="EC" id="2.7.13.3" evidence="2"/>
<name>A0A9X1SXU1_9ACTN</name>
<evidence type="ECO:0000256" key="5">
    <source>
        <dbReference type="ARBA" id="ARBA00022777"/>
    </source>
</evidence>
<dbReference type="GO" id="GO:0005886">
    <property type="term" value="C:plasma membrane"/>
    <property type="evidence" value="ECO:0007669"/>
    <property type="project" value="TreeGrafter"/>
</dbReference>
<dbReference type="GO" id="GO:0000160">
    <property type="term" value="P:phosphorelay signal transduction system"/>
    <property type="evidence" value="ECO:0007669"/>
    <property type="project" value="TreeGrafter"/>
</dbReference>
<keyword evidence="5" id="KW-0418">Kinase</keyword>
<protein>
    <recommendedName>
        <fullName evidence="2">histidine kinase</fullName>
        <ecNumber evidence="2">2.7.13.3</ecNumber>
    </recommendedName>
</protein>
<keyword evidence="3" id="KW-0597">Phosphoprotein</keyword>
<proteinExistence type="predicted"/>
<evidence type="ECO:0000259" key="8">
    <source>
        <dbReference type="SMART" id="SM00387"/>
    </source>
</evidence>
<dbReference type="Pfam" id="PF08376">
    <property type="entry name" value="NIT"/>
    <property type="match status" value="1"/>
</dbReference>
<evidence type="ECO:0000256" key="2">
    <source>
        <dbReference type="ARBA" id="ARBA00012438"/>
    </source>
</evidence>
<dbReference type="InterPro" id="IPR050428">
    <property type="entry name" value="TCS_sensor_his_kinase"/>
</dbReference>
<feature type="compositionally biased region" description="Polar residues" evidence="6">
    <location>
        <begin position="818"/>
        <end position="828"/>
    </location>
</feature>
<evidence type="ECO:0000313" key="9">
    <source>
        <dbReference type="EMBL" id="MCD5316331.1"/>
    </source>
</evidence>
<feature type="domain" description="Histidine kinase/HSP90-like ATPase" evidence="8">
    <location>
        <begin position="587"/>
        <end position="701"/>
    </location>
</feature>
<dbReference type="Proteomes" id="UP001138997">
    <property type="component" value="Unassembled WGS sequence"/>
</dbReference>
<evidence type="ECO:0000256" key="7">
    <source>
        <dbReference type="SAM" id="Phobius"/>
    </source>
</evidence>
<comment type="caution">
    <text evidence="9">The sequence shown here is derived from an EMBL/GenBank/DDBJ whole genome shotgun (WGS) entry which is preliminary data.</text>
</comment>
<dbReference type="PANTHER" id="PTHR45436">
    <property type="entry name" value="SENSOR HISTIDINE KINASE YKOH"/>
    <property type="match status" value="1"/>
</dbReference>
<keyword evidence="10" id="KW-1185">Reference proteome</keyword>
<evidence type="ECO:0000256" key="3">
    <source>
        <dbReference type="ARBA" id="ARBA00022553"/>
    </source>
</evidence>
<dbReference type="SUPFAM" id="SSF55874">
    <property type="entry name" value="ATPase domain of HSP90 chaperone/DNA topoisomerase II/histidine kinase"/>
    <property type="match status" value="1"/>
</dbReference>
<keyword evidence="7" id="KW-0472">Membrane</keyword>
<dbReference type="PANTHER" id="PTHR45436:SF5">
    <property type="entry name" value="SENSOR HISTIDINE KINASE TRCS"/>
    <property type="match status" value="1"/>
</dbReference>
<feature type="transmembrane region" description="Helical" evidence="7">
    <location>
        <begin position="21"/>
        <end position="48"/>
    </location>
</feature>
<gene>
    <name evidence="9" type="ORF">LR394_36085</name>
</gene>
<keyword evidence="7" id="KW-0812">Transmembrane</keyword>
<feature type="transmembrane region" description="Helical" evidence="7">
    <location>
        <begin position="382"/>
        <end position="401"/>
    </location>
</feature>
<feature type="compositionally biased region" description="Low complexity" evidence="6">
    <location>
        <begin position="281"/>
        <end position="296"/>
    </location>
</feature>
<dbReference type="InterPro" id="IPR036890">
    <property type="entry name" value="HATPase_C_sf"/>
</dbReference>
<dbReference type="CDD" id="cd00075">
    <property type="entry name" value="HATPase"/>
    <property type="match status" value="1"/>
</dbReference>
<keyword evidence="7" id="KW-1133">Transmembrane helix</keyword>
<dbReference type="AlphaFoldDB" id="A0A9X1SXU1"/>
<sequence>MAPKASGPLKRLGGRSIRTRILMIGWVPSLSLLLVGVVLASLLAYNAWDLRSINNVIKESLGSSQIMYPEVRRELQYSAAYLADPSDANRQRLQEQSPKTDAAMGEIAEDAAAMQEITIPELNPIYARQAEFGAAMPQTRASILDGDATVLQASEYWGSMIVLTADTMRVLARLAPNGESSAEEVISSDLADNVASMARGNGLAYVAFSNEGLSRDEYQTFVRTGGAYRAELKALSASLQPSEQQQLKTIMESQAWKIQGQVEQAVLNAAELTRKERQTLSSTGSSTDGTETSDGSEAGDGDGEAASGVSAEQAKLLGGLSDELPTKDQLANGKAKAQLPVTLQEWEAANDEVIQALTDMAMLHLDYSSTLAVDAAERDVNYAVYGGAAAVLFGIIIFLLTTRESNRLAGRLRGLRDETLDLAQNRLPTLVQGLRAGEVDEEHRTMPKLSYGADEIGEVADAFNQAQSVAVSAAVQEAETRAGLREVFLNIAYRSQVIVHRQLGVLEKAERFEEDPEQIELLFELDHLATRARRNAENLVILGGGQPGRRWRNSVELLQVVRSSISEAQDYARVSIGRLPRLSINGGAVADVIHLLAELVDNATSFSPPMSKVEVRGNLVGKGLVLEIEDQGLGIPADKLEELNKMLNEAPDFHALTLREEPRLGMFVVAQLAAGQNIRVTLTPSPAYGGTKAVVLIPAELFDAGAGSIGGGTQTLAIDGADEKAAAMEAGQSARSLHERMAITGEMTGEIAVIPPQSETPPQRPARPGAPALSVAPSEPRISSTPTGSVERIGGRRGEAQPTPLHPMAPVPAGPTYPNGQNGQNGTSGPPPTGPMRHAQSSFPSGPARGGAERPGPSSQFRPEGGFGEPGPSVNHQARADYLASRGNGGGVQPGPNGPATGSLPVRAPGAAPAGLGKGAPTPPAGVRGNAQGPVARTAGRDGRPGLPKRTRQAHLSDRLKNTPMPSAPPTPDRAEAGPQGDPEVARNRMAAFQRGTQRGRTERPDA</sequence>
<dbReference type="EMBL" id="JAJOMB010000029">
    <property type="protein sequence ID" value="MCD5316331.1"/>
    <property type="molecule type" value="Genomic_DNA"/>
</dbReference>
<feature type="region of interest" description="Disordered" evidence="6">
    <location>
        <begin position="273"/>
        <end position="308"/>
    </location>
</feature>
<dbReference type="GO" id="GO:0004673">
    <property type="term" value="F:protein histidine kinase activity"/>
    <property type="evidence" value="ECO:0007669"/>
    <property type="project" value="UniProtKB-EC"/>
</dbReference>
<organism evidence="9 10">
    <name type="scientific">Kineosporia babensis</name>
    <dbReference type="NCBI Taxonomy" id="499548"/>
    <lineage>
        <taxon>Bacteria</taxon>
        <taxon>Bacillati</taxon>
        <taxon>Actinomycetota</taxon>
        <taxon>Actinomycetes</taxon>
        <taxon>Kineosporiales</taxon>
        <taxon>Kineosporiaceae</taxon>
        <taxon>Kineosporia</taxon>
    </lineage>
</organism>
<evidence type="ECO:0000313" key="10">
    <source>
        <dbReference type="Proteomes" id="UP001138997"/>
    </source>
</evidence>
<reference evidence="9" key="1">
    <citation type="submission" date="2021-11" db="EMBL/GenBank/DDBJ databases">
        <title>Streptomyces corallinus and Kineosporia corallina sp. nov., two new coral-derived marine actinobacteria.</title>
        <authorList>
            <person name="Buangrab K."/>
            <person name="Sutthacheep M."/>
            <person name="Yeemin T."/>
            <person name="Harunari E."/>
            <person name="Igarashi Y."/>
            <person name="Sripreechasak P."/>
            <person name="Kanchanasin P."/>
            <person name="Tanasupawat S."/>
            <person name="Phongsopitanun W."/>
        </authorList>
    </citation>
    <scope>NUCLEOTIDE SEQUENCE</scope>
    <source>
        <strain evidence="9">JCM 31032</strain>
    </source>
</reference>
<dbReference type="Pfam" id="PF02518">
    <property type="entry name" value="HATPase_c"/>
    <property type="match status" value="1"/>
</dbReference>